<reference evidence="2 3" key="1">
    <citation type="journal article" date="2015" name="Parasitol. Res.">
        <title>Viruses in close associations with free-living amoebae.</title>
        <authorList>
            <person name="Scheid P."/>
        </authorList>
    </citation>
    <scope>NUCLEOTIDE SEQUENCE [LARGE SCALE GENOMIC DNA]</scope>
    <source>
        <strain evidence="2">KlaHel</strain>
    </source>
</reference>
<evidence type="ECO:0000313" key="2">
    <source>
        <dbReference type="EMBL" id="AJF98285.1"/>
    </source>
</evidence>
<evidence type="ECO:0000256" key="1">
    <source>
        <dbReference type="SAM" id="MobiDB-lite"/>
    </source>
</evidence>
<dbReference type="EMBL" id="KP136319">
    <property type="protein sequence ID" value="AJF98285.1"/>
    <property type="molecule type" value="Genomic_DNA"/>
</dbReference>
<evidence type="ECO:0000313" key="3">
    <source>
        <dbReference type="Proteomes" id="UP000202511"/>
    </source>
</evidence>
<dbReference type="RefSeq" id="YP_009120520.1">
    <property type="nucleotide sequence ID" value="NC_026440.1"/>
</dbReference>
<organism evidence="2 3">
    <name type="scientific">Pandoravirus inopinatum</name>
    <dbReference type="NCBI Taxonomy" id="1605721"/>
    <lineage>
        <taxon>Viruses</taxon>
        <taxon>Pandoravirus</taxon>
    </lineage>
</organism>
<dbReference type="GeneID" id="23463202"/>
<proteinExistence type="predicted"/>
<dbReference type="Proteomes" id="UP000202511">
    <property type="component" value="Segment"/>
</dbReference>
<accession>A0A0B5J8M6</accession>
<feature type="region of interest" description="Disordered" evidence="1">
    <location>
        <begin position="1"/>
        <end position="47"/>
    </location>
</feature>
<name>A0A0B5J8M6_9VIRU</name>
<feature type="compositionally biased region" description="Acidic residues" evidence="1">
    <location>
        <begin position="16"/>
        <end position="37"/>
    </location>
</feature>
<dbReference type="KEGG" id="vg:23463202"/>
<protein>
    <submittedName>
        <fullName evidence="2">Uncharacterized protein</fullName>
    </submittedName>
</protein>
<sequence length="187" mass="20075">MSKDSESSAGLQENSAADDDGNDDDNDNDDDDQEEEDMRACRRWAKAHKDHILSAAREADARLKTRMDAENNAPLLDEKEHGNDDDNVIVAQHRVVVEPIVGMQSPRDNSAEILENGDDDGGHVVVKDGRAALPEHGVAARPDDAVVQEAPCDGGALVVTDGILARWSAQGLSVHASWAPAYADTCP</sequence>